<organism evidence="6 7">
    <name type="scientific">Viridothelium virens</name>
    <name type="common">Speckled blister lichen</name>
    <name type="synonym">Trypethelium virens</name>
    <dbReference type="NCBI Taxonomy" id="1048519"/>
    <lineage>
        <taxon>Eukaryota</taxon>
        <taxon>Fungi</taxon>
        <taxon>Dikarya</taxon>
        <taxon>Ascomycota</taxon>
        <taxon>Pezizomycotina</taxon>
        <taxon>Dothideomycetes</taxon>
        <taxon>Dothideomycetes incertae sedis</taxon>
        <taxon>Trypetheliales</taxon>
        <taxon>Trypetheliaceae</taxon>
        <taxon>Viridothelium</taxon>
    </lineage>
</organism>
<comment type="similarity">
    <text evidence="1">Belongs to the Gfa family.</text>
</comment>
<keyword evidence="3" id="KW-0862">Zinc</keyword>
<reference evidence="6" key="1">
    <citation type="journal article" date="2020" name="Stud. Mycol.">
        <title>101 Dothideomycetes genomes: a test case for predicting lifestyles and emergence of pathogens.</title>
        <authorList>
            <person name="Haridas S."/>
            <person name="Albert R."/>
            <person name="Binder M."/>
            <person name="Bloem J."/>
            <person name="Labutti K."/>
            <person name="Salamov A."/>
            <person name="Andreopoulos B."/>
            <person name="Baker S."/>
            <person name="Barry K."/>
            <person name="Bills G."/>
            <person name="Bluhm B."/>
            <person name="Cannon C."/>
            <person name="Castanera R."/>
            <person name="Culley D."/>
            <person name="Daum C."/>
            <person name="Ezra D."/>
            <person name="Gonzalez J."/>
            <person name="Henrissat B."/>
            <person name="Kuo A."/>
            <person name="Liang C."/>
            <person name="Lipzen A."/>
            <person name="Lutzoni F."/>
            <person name="Magnuson J."/>
            <person name="Mondo S."/>
            <person name="Nolan M."/>
            <person name="Ohm R."/>
            <person name="Pangilinan J."/>
            <person name="Park H.-J."/>
            <person name="Ramirez L."/>
            <person name="Alfaro M."/>
            <person name="Sun H."/>
            <person name="Tritt A."/>
            <person name="Yoshinaga Y."/>
            <person name="Zwiers L.-H."/>
            <person name="Turgeon B."/>
            <person name="Goodwin S."/>
            <person name="Spatafora J."/>
            <person name="Crous P."/>
            <person name="Grigoriev I."/>
        </authorList>
    </citation>
    <scope>NUCLEOTIDE SEQUENCE</scope>
    <source>
        <strain evidence="6">Tuck. ex Michener</strain>
    </source>
</reference>
<name>A0A6A6GWU4_VIRVR</name>
<dbReference type="PANTHER" id="PTHR33337:SF33">
    <property type="entry name" value="CENP-V_GFA DOMAIN-CONTAINING PROTEIN"/>
    <property type="match status" value="1"/>
</dbReference>
<gene>
    <name evidence="6" type="ORF">EV356DRAFT_492234</name>
</gene>
<dbReference type="PANTHER" id="PTHR33337">
    <property type="entry name" value="GFA DOMAIN-CONTAINING PROTEIN"/>
    <property type="match status" value="1"/>
</dbReference>
<dbReference type="InterPro" id="IPR006913">
    <property type="entry name" value="CENP-V/GFA"/>
</dbReference>
<dbReference type="Proteomes" id="UP000800092">
    <property type="component" value="Unassembled WGS sequence"/>
</dbReference>
<protein>
    <submittedName>
        <fullName evidence="6">Glutathione-dependent formaldehyde-activating, GFA</fullName>
    </submittedName>
</protein>
<evidence type="ECO:0000256" key="2">
    <source>
        <dbReference type="ARBA" id="ARBA00022723"/>
    </source>
</evidence>
<evidence type="ECO:0000259" key="5">
    <source>
        <dbReference type="PROSITE" id="PS51891"/>
    </source>
</evidence>
<dbReference type="GO" id="GO:0046872">
    <property type="term" value="F:metal ion binding"/>
    <property type="evidence" value="ECO:0007669"/>
    <property type="project" value="UniProtKB-KW"/>
</dbReference>
<dbReference type="SUPFAM" id="SSF51316">
    <property type="entry name" value="Mss4-like"/>
    <property type="match status" value="1"/>
</dbReference>
<dbReference type="Gene3D" id="3.90.1590.10">
    <property type="entry name" value="glutathione-dependent formaldehyde- activating enzyme (gfa)"/>
    <property type="match status" value="1"/>
</dbReference>
<dbReference type="EMBL" id="ML991844">
    <property type="protein sequence ID" value="KAF2230256.1"/>
    <property type="molecule type" value="Genomic_DNA"/>
</dbReference>
<evidence type="ECO:0000313" key="7">
    <source>
        <dbReference type="Proteomes" id="UP000800092"/>
    </source>
</evidence>
<feature type="domain" description="CENP-V/GFA" evidence="5">
    <location>
        <begin position="13"/>
        <end position="138"/>
    </location>
</feature>
<evidence type="ECO:0000256" key="3">
    <source>
        <dbReference type="ARBA" id="ARBA00022833"/>
    </source>
</evidence>
<accession>A0A6A6GWU4</accession>
<evidence type="ECO:0000256" key="4">
    <source>
        <dbReference type="ARBA" id="ARBA00023239"/>
    </source>
</evidence>
<dbReference type="OrthoDB" id="406544at2759"/>
<dbReference type="PROSITE" id="PS51891">
    <property type="entry name" value="CENP_V_GFA"/>
    <property type="match status" value="1"/>
</dbReference>
<evidence type="ECO:0000256" key="1">
    <source>
        <dbReference type="ARBA" id="ARBA00005495"/>
    </source>
</evidence>
<keyword evidence="4" id="KW-0456">Lyase</keyword>
<dbReference type="Pfam" id="PF04828">
    <property type="entry name" value="GFA"/>
    <property type="match status" value="1"/>
</dbReference>
<evidence type="ECO:0000313" key="6">
    <source>
        <dbReference type="EMBL" id="KAF2230256.1"/>
    </source>
</evidence>
<dbReference type="AlphaFoldDB" id="A0A6A6GWU4"/>
<sequence length="171" mass="19195">MSVISTQPELYPMEGGCPCGNIRYRMERAPLIVHCCHCTWCRRETGSAFALNAMLETRYITILSPILPTTCSIPSASGAGQTIHRCPSCHIAVCSEYGPNQPIRMIRVGTLDRSEDVRPGVHIYVSTKMHWVNLAKAECKVFDGFYDRNDVWGSEALERRRLMIAKMEEGA</sequence>
<keyword evidence="7" id="KW-1185">Reference proteome</keyword>
<proteinExistence type="inferred from homology"/>
<dbReference type="InterPro" id="IPR011057">
    <property type="entry name" value="Mss4-like_sf"/>
</dbReference>
<dbReference type="GO" id="GO:0016846">
    <property type="term" value="F:carbon-sulfur lyase activity"/>
    <property type="evidence" value="ECO:0007669"/>
    <property type="project" value="InterPro"/>
</dbReference>
<keyword evidence="2" id="KW-0479">Metal-binding</keyword>